<feature type="compositionally biased region" description="Polar residues" evidence="1">
    <location>
        <begin position="108"/>
        <end position="117"/>
    </location>
</feature>
<dbReference type="Proteomes" id="UP000078542">
    <property type="component" value="Unassembled WGS sequence"/>
</dbReference>
<evidence type="ECO:0000259" key="2">
    <source>
        <dbReference type="PROSITE" id="PS51029"/>
    </source>
</evidence>
<gene>
    <name evidence="3" type="ORF">ALC62_04614</name>
</gene>
<dbReference type="STRING" id="456900.A0A151IK14"/>
<name>A0A151IK14_9HYME</name>
<feature type="compositionally biased region" description="Low complexity" evidence="1">
    <location>
        <begin position="266"/>
        <end position="288"/>
    </location>
</feature>
<evidence type="ECO:0000313" key="4">
    <source>
        <dbReference type="Proteomes" id="UP000078542"/>
    </source>
</evidence>
<dbReference type="InterPro" id="IPR039353">
    <property type="entry name" value="TF_Adf1"/>
</dbReference>
<reference evidence="3 4" key="1">
    <citation type="submission" date="2016-03" db="EMBL/GenBank/DDBJ databases">
        <title>Cyphomyrmex costatus WGS genome.</title>
        <authorList>
            <person name="Nygaard S."/>
            <person name="Hu H."/>
            <person name="Boomsma J."/>
            <person name="Zhang G."/>
        </authorList>
    </citation>
    <scope>NUCLEOTIDE SEQUENCE [LARGE SCALE GENOMIC DNA]</scope>
    <source>
        <strain evidence="3">MS0001</strain>
        <tissue evidence="3">Whole body</tissue>
    </source>
</reference>
<keyword evidence="4" id="KW-1185">Reference proteome</keyword>
<organism evidence="3 4">
    <name type="scientific">Cyphomyrmex costatus</name>
    <dbReference type="NCBI Taxonomy" id="456900"/>
    <lineage>
        <taxon>Eukaryota</taxon>
        <taxon>Metazoa</taxon>
        <taxon>Ecdysozoa</taxon>
        <taxon>Arthropoda</taxon>
        <taxon>Hexapoda</taxon>
        <taxon>Insecta</taxon>
        <taxon>Pterygota</taxon>
        <taxon>Neoptera</taxon>
        <taxon>Endopterygota</taxon>
        <taxon>Hymenoptera</taxon>
        <taxon>Apocrita</taxon>
        <taxon>Aculeata</taxon>
        <taxon>Formicoidea</taxon>
        <taxon>Formicidae</taxon>
        <taxon>Myrmicinae</taxon>
        <taxon>Cyphomyrmex</taxon>
    </lineage>
</organism>
<feature type="domain" description="MADF" evidence="2">
    <location>
        <begin position="123"/>
        <end position="221"/>
    </location>
</feature>
<dbReference type="Pfam" id="PF10545">
    <property type="entry name" value="MADF_DNA_bdg"/>
    <property type="match status" value="1"/>
</dbReference>
<dbReference type="AlphaFoldDB" id="A0A151IK14"/>
<dbReference type="PROSITE" id="PS51029">
    <property type="entry name" value="MADF"/>
    <property type="match status" value="1"/>
</dbReference>
<feature type="region of interest" description="Disordered" evidence="1">
    <location>
        <begin position="264"/>
        <end position="289"/>
    </location>
</feature>
<dbReference type="GO" id="GO:0006357">
    <property type="term" value="P:regulation of transcription by RNA polymerase II"/>
    <property type="evidence" value="ECO:0007669"/>
    <property type="project" value="TreeGrafter"/>
</dbReference>
<proteinExistence type="predicted"/>
<dbReference type="GO" id="GO:0005634">
    <property type="term" value="C:nucleus"/>
    <property type="evidence" value="ECO:0007669"/>
    <property type="project" value="TreeGrafter"/>
</dbReference>
<sequence length="363" mass="41481">MDAKIPALLDFSGNISENYKRFKQRINIYMTANDFQEKSGEVKIAATKCGYCGYILRGGSCGTILNHHCFETYDEYVHVIKVDDNAVVTIRKRHESEHLLPHSKEGAAQSTSSSPCPLNQDELLIELVRVRKGLWDHSIPPSERTKLKKDGLWQEIMNIFDGSLSMETIKQKWKHLRDSYMKARKKMQGYVRSGSGAEAGHPVKSSFAHYEKMRFLDDTIKTASTVSSIQHLLEAASSSHQHVDDDMQVDKPADDHMLYISDDLSDSACPSSAEKSSSRTTRSSSIETKNIKLQRQAEIENKFLKIIDEEAPKKRDIVDSYLDQLGDLLRRLSYIRRRNLQRRLMDIAIAEEDEQLLERENAQ</sequence>
<dbReference type="PANTHER" id="PTHR12243">
    <property type="entry name" value="MADF DOMAIN TRANSCRIPTION FACTOR"/>
    <property type="match status" value="1"/>
</dbReference>
<dbReference type="PANTHER" id="PTHR12243:SF69">
    <property type="entry name" value="SI:CH73-59F11.3"/>
    <property type="match status" value="1"/>
</dbReference>
<dbReference type="InterPro" id="IPR006578">
    <property type="entry name" value="MADF-dom"/>
</dbReference>
<protein>
    <recommendedName>
        <fullName evidence="2">MADF domain-containing protein</fullName>
    </recommendedName>
</protein>
<dbReference type="GO" id="GO:0005667">
    <property type="term" value="C:transcription regulator complex"/>
    <property type="evidence" value="ECO:0007669"/>
    <property type="project" value="TreeGrafter"/>
</dbReference>
<evidence type="ECO:0000313" key="3">
    <source>
        <dbReference type="EMBL" id="KYN04514.1"/>
    </source>
</evidence>
<dbReference type="SMART" id="SM00595">
    <property type="entry name" value="MADF"/>
    <property type="match status" value="1"/>
</dbReference>
<feature type="region of interest" description="Disordered" evidence="1">
    <location>
        <begin position="98"/>
        <end position="117"/>
    </location>
</feature>
<dbReference type="EMBL" id="KQ977264">
    <property type="protein sequence ID" value="KYN04514.1"/>
    <property type="molecule type" value="Genomic_DNA"/>
</dbReference>
<accession>A0A151IK14</accession>
<evidence type="ECO:0000256" key="1">
    <source>
        <dbReference type="SAM" id="MobiDB-lite"/>
    </source>
</evidence>